<feature type="binding site" evidence="17">
    <location>
        <position position="254"/>
    </location>
    <ligand>
        <name>Ca(2+)</name>
        <dbReference type="ChEBI" id="CHEBI:29108"/>
        <label>2</label>
    </ligand>
</feature>
<feature type="chain" id="PRO_5011810666" description="Peroxidase" evidence="20">
    <location>
        <begin position="24"/>
        <end position="328"/>
    </location>
</feature>
<keyword evidence="6 20" id="KW-0349">Heme</keyword>
<dbReference type="GO" id="GO:0006979">
    <property type="term" value="P:response to oxidative stress"/>
    <property type="evidence" value="ECO:0007669"/>
    <property type="project" value="UniProtKB-UniRule"/>
</dbReference>
<dbReference type="STRING" id="93759.A0A1R3HPL6"/>
<accession>A0A1R3HPL6</accession>
<evidence type="ECO:0000256" key="19">
    <source>
        <dbReference type="PIRSR" id="PIRSR600823-5"/>
    </source>
</evidence>
<dbReference type="Gene3D" id="1.10.420.10">
    <property type="entry name" value="Peroxidase, domain 2"/>
    <property type="match status" value="1"/>
</dbReference>
<evidence type="ECO:0000256" key="2">
    <source>
        <dbReference type="ARBA" id="ARBA00002322"/>
    </source>
</evidence>
<evidence type="ECO:0000256" key="20">
    <source>
        <dbReference type="RuleBase" id="RU362060"/>
    </source>
</evidence>
<dbReference type="GO" id="GO:0046872">
    <property type="term" value="F:metal ion binding"/>
    <property type="evidence" value="ECO:0007669"/>
    <property type="project" value="UniProtKB-UniRule"/>
</dbReference>
<comment type="cofactor">
    <cofactor evidence="17 20">
        <name>Ca(2+)</name>
        <dbReference type="ChEBI" id="CHEBI:29108"/>
    </cofactor>
    <text evidence="17 20">Binds 2 calcium ions per subunit.</text>
</comment>
<dbReference type="PANTHER" id="PTHR31235">
    <property type="entry name" value="PEROXIDASE 25-RELATED"/>
    <property type="match status" value="1"/>
</dbReference>
<feature type="binding site" evidence="17">
    <location>
        <position position="89"/>
    </location>
    <ligand>
        <name>Ca(2+)</name>
        <dbReference type="ChEBI" id="CHEBI:29108"/>
        <label>1</label>
    </ligand>
</feature>
<evidence type="ECO:0000313" key="23">
    <source>
        <dbReference type="Proteomes" id="UP000187203"/>
    </source>
</evidence>
<keyword evidence="11 17" id="KW-0408">Iron</keyword>
<dbReference type="PRINTS" id="PR00461">
    <property type="entry name" value="PLPEROXIDASE"/>
</dbReference>
<comment type="catalytic activity">
    <reaction evidence="1 20">
        <text>2 a phenolic donor + H2O2 = 2 a phenolic radical donor + 2 H2O</text>
        <dbReference type="Rhea" id="RHEA:56136"/>
        <dbReference type="ChEBI" id="CHEBI:15377"/>
        <dbReference type="ChEBI" id="CHEBI:16240"/>
        <dbReference type="ChEBI" id="CHEBI:139520"/>
        <dbReference type="ChEBI" id="CHEBI:139521"/>
        <dbReference type="EC" id="1.11.1.7"/>
    </reaction>
</comment>
<evidence type="ECO:0000256" key="8">
    <source>
        <dbReference type="ARBA" id="ARBA00022729"/>
    </source>
</evidence>
<dbReference type="EC" id="1.11.1.7" evidence="3 20"/>
<evidence type="ECO:0000256" key="1">
    <source>
        <dbReference type="ARBA" id="ARBA00000189"/>
    </source>
</evidence>
<comment type="caution">
    <text evidence="22">The sequence shown here is derived from an EMBL/GenBank/DDBJ whole genome shotgun (WGS) entry which is preliminary data.</text>
</comment>
<dbReference type="GO" id="GO:0042744">
    <property type="term" value="P:hydrogen peroxide catabolic process"/>
    <property type="evidence" value="ECO:0007669"/>
    <property type="project" value="UniProtKB-KW"/>
</dbReference>
<feature type="disulfide bond" evidence="19">
    <location>
        <begin position="67"/>
        <end position="72"/>
    </location>
</feature>
<dbReference type="InterPro" id="IPR000823">
    <property type="entry name" value="Peroxidase_pln"/>
</dbReference>
<keyword evidence="5 20" id="KW-0575">Peroxidase</keyword>
<dbReference type="InterPro" id="IPR002016">
    <property type="entry name" value="Haem_peroxidase"/>
</dbReference>
<dbReference type="PRINTS" id="PR00458">
    <property type="entry name" value="PEROXIDASE"/>
</dbReference>
<reference evidence="23" key="1">
    <citation type="submission" date="2013-09" db="EMBL/GenBank/DDBJ databases">
        <title>Corchorus olitorius genome sequencing.</title>
        <authorList>
            <person name="Alam M."/>
            <person name="Haque M.S."/>
            <person name="Islam M.S."/>
            <person name="Emdad E.M."/>
            <person name="Islam M.M."/>
            <person name="Ahmed B."/>
            <person name="Halim A."/>
            <person name="Hossen Q.M.M."/>
            <person name="Hossain M.Z."/>
            <person name="Ahmed R."/>
            <person name="Khan M.M."/>
            <person name="Islam R."/>
            <person name="Rashid M.M."/>
            <person name="Khan S.A."/>
            <person name="Rahman M.S."/>
            <person name="Alam M."/>
            <person name="Yahiya A.S."/>
            <person name="Khan M.S."/>
            <person name="Azam M.S."/>
            <person name="Haque T."/>
            <person name="Lashkar M.Z.H."/>
            <person name="Akhand A.I."/>
            <person name="Morshed G."/>
            <person name="Roy S."/>
            <person name="Uddin K.S."/>
            <person name="Rabeya T."/>
            <person name="Hossain A.S."/>
            <person name="Chowdhury A."/>
            <person name="Snigdha A.R."/>
            <person name="Mortoza M.S."/>
            <person name="Matin S.A."/>
            <person name="Hoque S.M.E."/>
            <person name="Islam M.K."/>
            <person name="Roy D.K."/>
            <person name="Haider R."/>
            <person name="Moosa M.M."/>
            <person name="Elias S.M."/>
            <person name="Hasan A.M."/>
            <person name="Jahan S."/>
            <person name="Shafiuddin M."/>
            <person name="Mahmood N."/>
            <person name="Shommy N.S."/>
        </authorList>
    </citation>
    <scope>NUCLEOTIDE SEQUENCE [LARGE SCALE GENOMIC DNA]</scope>
    <source>
        <strain evidence="23">cv. O-4</strain>
    </source>
</reference>
<keyword evidence="14 20" id="KW-0376">Hydrogen peroxide</keyword>
<feature type="binding site" evidence="17">
    <location>
        <position position="71"/>
    </location>
    <ligand>
        <name>Ca(2+)</name>
        <dbReference type="ChEBI" id="CHEBI:29108"/>
        <label>1</label>
    </ligand>
</feature>
<dbReference type="Pfam" id="PF00141">
    <property type="entry name" value="peroxidase"/>
    <property type="match status" value="1"/>
</dbReference>
<gene>
    <name evidence="22" type="ORF">COLO4_27675</name>
</gene>
<dbReference type="SUPFAM" id="SSF48113">
    <property type="entry name" value="Heme-dependent peroxidases"/>
    <property type="match status" value="1"/>
</dbReference>
<feature type="active site" description="Proton acceptor" evidence="15">
    <location>
        <position position="65"/>
    </location>
</feature>
<feature type="signal peptide" evidence="20">
    <location>
        <begin position="1"/>
        <end position="23"/>
    </location>
</feature>
<feature type="site" description="Transition state stabilizer" evidence="18">
    <location>
        <position position="61"/>
    </location>
</feature>
<keyword evidence="7 17" id="KW-0479">Metal-binding</keyword>
<comment type="similarity">
    <text evidence="20">Belongs to the peroxidase family. Classical plant (class III) peroxidase subfamily.</text>
</comment>
<feature type="binding site" evidence="17">
    <location>
        <position position="73"/>
    </location>
    <ligand>
        <name>Ca(2+)</name>
        <dbReference type="ChEBI" id="CHEBI:29108"/>
        <label>1</label>
    </ligand>
</feature>
<keyword evidence="13" id="KW-0325">Glycoprotein</keyword>
<dbReference type="InterPro" id="IPR019794">
    <property type="entry name" value="Peroxidases_AS"/>
</dbReference>
<dbReference type="GO" id="GO:0140825">
    <property type="term" value="F:lactoperoxidase activity"/>
    <property type="evidence" value="ECO:0007669"/>
    <property type="project" value="UniProtKB-EC"/>
</dbReference>
<feature type="binding site" evidence="16">
    <location>
        <position position="163"/>
    </location>
    <ligand>
        <name>substrate</name>
    </ligand>
</feature>
<evidence type="ECO:0000256" key="11">
    <source>
        <dbReference type="ARBA" id="ARBA00023004"/>
    </source>
</evidence>
<dbReference type="EMBL" id="AWUE01019665">
    <property type="protein sequence ID" value="OMO72329.1"/>
    <property type="molecule type" value="Genomic_DNA"/>
</dbReference>
<dbReference type="PROSITE" id="PS00436">
    <property type="entry name" value="PEROXIDASE_2"/>
    <property type="match status" value="1"/>
</dbReference>
<protein>
    <recommendedName>
        <fullName evidence="3 20">Peroxidase</fullName>
        <ecNumber evidence="3 20">1.11.1.7</ecNumber>
    </recommendedName>
</protein>
<dbReference type="FunFam" id="1.10.420.10:FF:000008">
    <property type="entry name" value="Peroxidase"/>
    <property type="match status" value="1"/>
</dbReference>
<dbReference type="CDD" id="cd00693">
    <property type="entry name" value="secretory_peroxidase"/>
    <property type="match status" value="1"/>
</dbReference>
<evidence type="ECO:0000256" key="13">
    <source>
        <dbReference type="ARBA" id="ARBA00023180"/>
    </source>
</evidence>
<evidence type="ECO:0000313" key="22">
    <source>
        <dbReference type="EMBL" id="OMO72329.1"/>
    </source>
</evidence>
<evidence type="ECO:0000256" key="9">
    <source>
        <dbReference type="ARBA" id="ARBA00022837"/>
    </source>
</evidence>
<keyword evidence="8 20" id="KW-0732">Signal</keyword>
<dbReference type="InterPro" id="IPR010255">
    <property type="entry name" value="Haem_peroxidase_sf"/>
</dbReference>
<evidence type="ECO:0000256" key="3">
    <source>
        <dbReference type="ARBA" id="ARBA00012313"/>
    </source>
</evidence>
<dbReference type="GO" id="GO:0020037">
    <property type="term" value="F:heme binding"/>
    <property type="evidence" value="ECO:0007669"/>
    <property type="project" value="UniProtKB-UniRule"/>
</dbReference>
<feature type="binding site" evidence="17">
    <location>
        <position position="75"/>
    </location>
    <ligand>
        <name>Ca(2+)</name>
        <dbReference type="ChEBI" id="CHEBI:29108"/>
        <label>1</label>
    </ligand>
</feature>
<evidence type="ECO:0000256" key="7">
    <source>
        <dbReference type="ARBA" id="ARBA00022723"/>
    </source>
</evidence>
<feature type="binding site" description="axial binding residue" evidence="17">
    <location>
        <position position="193"/>
    </location>
    <ligand>
        <name>heme b</name>
        <dbReference type="ChEBI" id="CHEBI:60344"/>
    </ligand>
    <ligandPart>
        <name>Fe</name>
        <dbReference type="ChEBI" id="CHEBI:18248"/>
    </ligandPart>
</feature>
<feature type="binding site" evidence="17">
    <location>
        <position position="246"/>
    </location>
    <ligand>
        <name>Ca(2+)</name>
        <dbReference type="ChEBI" id="CHEBI:29108"/>
        <label>2</label>
    </ligand>
</feature>
<feature type="disulfide bond" evidence="19">
    <location>
        <begin position="34"/>
        <end position="115"/>
    </location>
</feature>
<evidence type="ECO:0000256" key="17">
    <source>
        <dbReference type="PIRSR" id="PIRSR600823-3"/>
    </source>
</evidence>
<keyword evidence="4 20" id="KW-0964">Secreted</keyword>
<dbReference type="PROSITE" id="PS50873">
    <property type="entry name" value="PEROXIDASE_4"/>
    <property type="match status" value="1"/>
</dbReference>
<dbReference type="AlphaFoldDB" id="A0A1R3HPL6"/>
<keyword evidence="9 17" id="KW-0106">Calcium</keyword>
<dbReference type="InterPro" id="IPR033905">
    <property type="entry name" value="Secretory_peroxidase"/>
</dbReference>
<evidence type="ECO:0000256" key="16">
    <source>
        <dbReference type="PIRSR" id="PIRSR600823-2"/>
    </source>
</evidence>
<dbReference type="Proteomes" id="UP000187203">
    <property type="component" value="Unassembled WGS sequence"/>
</dbReference>
<feature type="binding site" evidence="17">
    <location>
        <position position="66"/>
    </location>
    <ligand>
        <name>Ca(2+)</name>
        <dbReference type="ChEBI" id="CHEBI:29108"/>
        <label>1</label>
    </ligand>
</feature>
<evidence type="ECO:0000256" key="14">
    <source>
        <dbReference type="ARBA" id="ARBA00023324"/>
    </source>
</evidence>
<evidence type="ECO:0000256" key="6">
    <source>
        <dbReference type="ARBA" id="ARBA00022617"/>
    </source>
</evidence>
<keyword evidence="12 19" id="KW-1015">Disulfide bond</keyword>
<keyword evidence="10 20" id="KW-0560">Oxidoreductase</keyword>
<comment type="cofactor">
    <cofactor evidence="17 20">
        <name>heme b</name>
        <dbReference type="ChEBI" id="CHEBI:60344"/>
    </cofactor>
    <text evidence="17 20">Binds 1 heme b (iron(II)-protoporphyrin IX) group per subunit.</text>
</comment>
<comment type="subcellular location">
    <subcellularLocation>
        <location evidence="20">Secreted</location>
    </subcellularLocation>
</comment>
<evidence type="ECO:0000256" key="15">
    <source>
        <dbReference type="PIRSR" id="PIRSR600823-1"/>
    </source>
</evidence>
<name>A0A1R3HPL6_9ROSI</name>
<comment type="function">
    <text evidence="2">Removal of H(2)O(2), oxidation of toxic reductants, biosynthesis and degradation of lignin, suberization, auxin catabolism, response to environmental stresses such as wounding, pathogen attack and oxidative stress. These functions might be dependent on each isozyme/isoform in each plant tissue.</text>
</comment>
<organism evidence="22 23">
    <name type="scientific">Corchorus olitorius</name>
    <dbReference type="NCBI Taxonomy" id="93759"/>
    <lineage>
        <taxon>Eukaryota</taxon>
        <taxon>Viridiplantae</taxon>
        <taxon>Streptophyta</taxon>
        <taxon>Embryophyta</taxon>
        <taxon>Tracheophyta</taxon>
        <taxon>Spermatophyta</taxon>
        <taxon>Magnoliopsida</taxon>
        <taxon>eudicotyledons</taxon>
        <taxon>Gunneridae</taxon>
        <taxon>Pentapetalae</taxon>
        <taxon>rosids</taxon>
        <taxon>malvids</taxon>
        <taxon>Malvales</taxon>
        <taxon>Malvaceae</taxon>
        <taxon>Grewioideae</taxon>
        <taxon>Apeibeae</taxon>
        <taxon>Corchorus</taxon>
    </lineage>
</organism>
<evidence type="ECO:0000256" key="12">
    <source>
        <dbReference type="ARBA" id="ARBA00023157"/>
    </source>
</evidence>
<feature type="disulfide bond" evidence="19">
    <location>
        <begin position="121"/>
        <end position="323"/>
    </location>
</feature>
<evidence type="ECO:0000256" key="4">
    <source>
        <dbReference type="ARBA" id="ARBA00022525"/>
    </source>
</evidence>
<evidence type="ECO:0000256" key="10">
    <source>
        <dbReference type="ARBA" id="ARBA00023002"/>
    </source>
</evidence>
<evidence type="ECO:0000256" key="18">
    <source>
        <dbReference type="PIRSR" id="PIRSR600823-4"/>
    </source>
</evidence>
<dbReference type="Gene3D" id="1.10.520.10">
    <property type="match status" value="1"/>
</dbReference>
<evidence type="ECO:0000259" key="21">
    <source>
        <dbReference type="PROSITE" id="PS50873"/>
    </source>
</evidence>
<keyword evidence="23" id="KW-1185">Reference proteome</keyword>
<evidence type="ECO:0000256" key="5">
    <source>
        <dbReference type="ARBA" id="ARBA00022559"/>
    </source>
</evidence>
<sequence length="328" mass="35800">MAGKHFLGFIFMGFLAFIGTTNGQLQMNFYAKSCPKAEKIVQDYVSEHIPNAPSLAASFIRMHFHDCFVRGCDASVLLNSTSSSNPNPEKNAIPNQTLRGFDFIDRVKSLLEAECPGIVSCADILTLIARDSVVTIGGPFWKVPTGRRDGLISNAAEANASIPGPFNNFTTLLRLFNNQGLDARDLVLTSGAHTIGLAHCPAVSRRLYNSSGPSGVDPTLDSEYAANLKANKCRTPNDNTTKLEMDPGSRNTFDLSYYTLLTKRRGLFQSDAALTTNQTSLALINQLLSSPLSFFYSEFAKSMEKMGRINVKTGTQGEIRKQCAFVNS</sequence>
<proteinExistence type="inferred from homology"/>
<feature type="domain" description="Plant heme peroxidase family profile" evidence="21">
    <location>
        <begin position="24"/>
        <end position="327"/>
    </location>
</feature>
<dbReference type="OrthoDB" id="2113341at2759"/>
<feature type="binding site" evidence="17">
    <location>
        <position position="69"/>
    </location>
    <ligand>
        <name>Ca(2+)</name>
        <dbReference type="ChEBI" id="CHEBI:29108"/>
        <label>1</label>
    </ligand>
</feature>
<dbReference type="GO" id="GO:0005576">
    <property type="term" value="C:extracellular region"/>
    <property type="evidence" value="ECO:0007669"/>
    <property type="project" value="UniProtKB-SubCell"/>
</dbReference>
<feature type="binding site" evidence="17">
    <location>
        <position position="194"/>
    </location>
    <ligand>
        <name>Ca(2+)</name>
        <dbReference type="ChEBI" id="CHEBI:29108"/>
        <label>2</label>
    </ligand>
</feature>
<dbReference type="FunFam" id="1.10.520.10:FF:000001">
    <property type="entry name" value="Peroxidase"/>
    <property type="match status" value="1"/>
</dbReference>
<feature type="disulfide bond" evidence="19">
    <location>
        <begin position="200"/>
        <end position="233"/>
    </location>
</feature>